<dbReference type="InterPro" id="IPR046341">
    <property type="entry name" value="SET_dom_sf"/>
</dbReference>
<feature type="domain" description="C2H2-type" evidence="16">
    <location>
        <begin position="324"/>
        <end position="351"/>
    </location>
</feature>
<evidence type="ECO:0000256" key="12">
    <source>
        <dbReference type="ARBA" id="ARBA00023163"/>
    </source>
</evidence>
<feature type="domain" description="C2H2-type" evidence="16">
    <location>
        <begin position="352"/>
        <end position="379"/>
    </location>
</feature>
<keyword evidence="12" id="KW-0804">Transcription</keyword>
<dbReference type="Gene3D" id="3.30.160.60">
    <property type="entry name" value="Classic Zinc Finger"/>
    <property type="match status" value="6"/>
</dbReference>
<evidence type="ECO:0000256" key="10">
    <source>
        <dbReference type="ARBA" id="ARBA00023015"/>
    </source>
</evidence>
<feature type="domain" description="C2H2-type" evidence="16">
    <location>
        <begin position="296"/>
        <end position="323"/>
    </location>
</feature>
<feature type="region of interest" description="Disordered" evidence="15">
    <location>
        <begin position="442"/>
        <end position="487"/>
    </location>
</feature>
<organism evidence="17 18">
    <name type="scientific">Mizuhopecten yessoensis</name>
    <name type="common">Japanese scallop</name>
    <name type="synonym">Patinopecten yessoensis</name>
    <dbReference type="NCBI Taxonomy" id="6573"/>
    <lineage>
        <taxon>Eukaryota</taxon>
        <taxon>Metazoa</taxon>
        <taxon>Spiralia</taxon>
        <taxon>Lophotrochozoa</taxon>
        <taxon>Mollusca</taxon>
        <taxon>Bivalvia</taxon>
        <taxon>Autobranchia</taxon>
        <taxon>Pteriomorphia</taxon>
        <taxon>Pectinida</taxon>
        <taxon>Pectinoidea</taxon>
        <taxon>Pectinidae</taxon>
        <taxon>Mizuhopecten</taxon>
    </lineage>
</organism>
<dbReference type="Proteomes" id="UP000242188">
    <property type="component" value="Unassembled WGS sequence"/>
</dbReference>
<dbReference type="PANTHER" id="PTHR16515">
    <property type="entry name" value="PR DOMAIN ZINC FINGER PROTEIN"/>
    <property type="match status" value="1"/>
</dbReference>
<comment type="caution">
    <text evidence="17">The sequence shown here is derived from an EMBL/GenBank/DDBJ whole genome shotgun (WGS) entry which is preliminary data.</text>
</comment>
<feature type="domain" description="C2H2-type" evidence="16">
    <location>
        <begin position="240"/>
        <end position="267"/>
    </location>
</feature>
<dbReference type="GO" id="GO:0003677">
    <property type="term" value="F:DNA binding"/>
    <property type="evidence" value="ECO:0007669"/>
    <property type="project" value="UniProtKB-KW"/>
</dbReference>
<dbReference type="InterPro" id="IPR050331">
    <property type="entry name" value="Zinc_finger"/>
</dbReference>
<dbReference type="FunFam" id="3.30.160.60:FF:000557">
    <property type="entry name" value="zinc finger and SCAN domain-containing protein 29"/>
    <property type="match status" value="1"/>
</dbReference>
<evidence type="ECO:0000256" key="2">
    <source>
        <dbReference type="ARBA" id="ARBA00004123"/>
    </source>
</evidence>
<dbReference type="Pfam" id="PF00096">
    <property type="entry name" value="zf-C2H2"/>
    <property type="match status" value="3"/>
</dbReference>
<comment type="similarity">
    <text evidence="3">Belongs to the krueppel C2H2-type zinc-finger protein family.</text>
</comment>
<gene>
    <name evidence="17" type="ORF">KP79_PYT22498</name>
</gene>
<feature type="region of interest" description="Disordered" evidence="15">
    <location>
        <begin position="134"/>
        <end position="226"/>
    </location>
</feature>
<dbReference type="GO" id="GO:0005634">
    <property type="term" value="C:nucleus"/>
    <property type="evidence" value="ECO:0007669"/>
    <property type="project" value="UniProtKB-SubCell"/>
</dbReference>
<keyword evidence="7 14" id="KW-0863">Zinc-finger</keyword>
<dbReference type="Pfam" id="PF13465">
    <property type="entry name" value="zf-H2C2_2"/>
    <property type="match status" value="1"/>
</dbReference>
<sequence>MDACVLIPEEFGLVLTLHPNPQNVLEMFVDIWSNVHIPSGTVFRPDQGTVRLDKLEVYSKLEACNVRYKFGCYDEIIDVEETSVRHCNWIRFVKSSSKVDDVNFVAVNIKGEPVFQAVKHVTPNDPIVVFFDAEEESPKPKPEAISREIPVQEQSPEIASKDDSKDLISPMSMDARGMFTSPITREDDCRSSLSDVMSEQESDKSDQTKSESDTTTNSSPEQGALLTSRVVKRNRERTWLPCDVCGKKFDRPSLLKRHMRVHTGEKPHACDVCGKAFSTSSSLNTHRRIHSGEKPHQCKVCGKRFTASSNLYYHRMTHNKEKPHKCTLCSKSFPTPGDLRSHMYVHNGSWPFKCDICNRGFSKQTNLKNHQLLHSGDKPHECYLCAKKFALQCNLKTHMKTHENDTQDECVRCGKAFLGSSTSPTRQCSECVTLENTENSRKVRKPSSDFSISRLTQSTPKRSLDSDPRTLSQDFPREPLGSPSFDRSPPFYSPKLMSFPLSAHAALSPISPQNVIMSPRHRGFSPIVVRHSGMLSPSNEHMKMFGILGDQRHSYGSDVIPHRPFWSGSLTHGY</sequence>
<dbReference type="Pfam" id="PF21549">
    <property type="entry name" value="PRDM2_PR"/>
    <property type="match status" value="1"/>
</dbReference>
<evidence type="ECO:0000313" key="18">
    <source>
        <dbReference type="Proteomes" id="UP000242188"/>
    </source>
</evidence>
<dbReference type="AlphaFoldDB" id="A0A210QGF1"/>
<keyword evidence="8" id="KW-0862">Zinc</keyword>
<dbReference type="InterPro" id="IPR013087">
    <property type="entry name" value="Znf_C2H2_type"/>
</dbReference>
<evidence type="ECO:0000256" key="3">
    <source>
        <dbReference type="ARBA" id="ARBA00006991"/>
    </source>
</evidence>
<keyword evidence="13" id="KW-0539">Nucleus</keyword>
<evidence type="ECO:0000256" key="6">
    <source>
        <dbReference type="ARBA" id="ARBA00022737"/>
    </source>
</evidence>
<evidence type="ECO:0000256" key="1">
    <source>
        <dbReference type="ARBA" id="ARBA00003767"/>
    </source>
</evidence>
<dbReference type="PROSITE" id="PS00028">
    <property type="entry name" value="ZINC_FINGER_C2H2_1"/>
    <property type="match status" value="6"/>
</dbReference>
<feature type="compositionally biased region" description="Polar residues" evidence="15">
    <location>
        <begin position="448"/>
        <end position="461"/>
    </location>
</feature>
<evidence type="ECO:0000259" key="16">
    <source>
        <dbReference type="PROSITE" id="PS50157"/>
    </source>
</evidence>
<feature type="compositionally biased region" description="Basic and acidic residues" evidence="15">
    <location>
        <begin position="136"/>
        <end position="146"/>
    </location>
</feature>
<comment type="subcellular location">
    <subcellularLocation>
        <location evidence="2">Nucleus</location>
    </subcellularLocation>
</comment>
<feature type="domain" description="C2H2-type" evidence="16">
    <location>
        <begin position="380"/>
        <end position="407"/>
    </location>
</feature>
<dbReference type="PROSITE" id="PS50157">
    <property type="entry name" value="ZINC_FINGER_C2H2_2"/>
    <property type="match status" value="6"/>
</dbReference>
<dbReference type="FunFam" id="3.30.160.60:FF:000450">
    <property type="entry name" value="PR domain zinc finger protein 14"/>
    <property type="match status" value="1"/>
</dbReference>
<dbReference type="GO" id="GO:0010468">
    <property type="term" value="P:regulation of gene expression"/>
    <property type="evidence" value="ECO:0007669"/>
    <property type="project" value="TreeGrafter"/>
</dbReference>
<evidence type="ECO:0000256" key="5">
    <source>
        <dbReference type="ARBA" id="ARBA00022723"/>
    </source>
</evidence>
<evidence type="ECO:0000256" key="13">
    <source>
        <dbReference type="ARBA" id="ARBA00023242"/>
    </source>
</evidence>
<dbReference type="FunFam" id="3.30.160.60:FF:000761">
    <property type="entry name" value="Zinc finger protein 449"/>
    <property type="match status" value="1"/>
</dbReference>
<comment type="function">
    <text evidence="1">May be involved in transcriptional regulation.</text>
</comment>
<keyword evidence="11" id="KW-0238">DNA-binding</keyword>
<dbReference type="FunFam" id="3.30.160.60:FF:000247">
    <property type="entry name" value="Zinc finger protein 236"/>
    <property type="match status" value="1"/>
</dbReference>
<evidence type="ECO:0000313" key="17">
    <source>
        <dbReference type="EMBL" id="OWF47824.1"/>
    </source>
</evidence>
<keyword evidence="10" id="KW-0805">Transcription regulation</keyword>
<dbReference type="SUPFAM" id="SSF57667">
    <property type="entry name" value="beta-beta-alpha zinc fingers"/>
    <property type="match status" value="3"/>
</dbReference>
<evidence type="ECO:0000256" key="4">
    <source>
        <dbReference type="ARBA" id="ARBA00022499"/>
    </source>
</evidence>
<accession>A0A210QGF1</accession>
<protein>
    <submittedName>
        <fullName evidence="17">Zinc finger protein 596</fullName>
    </submittedName>
</protein>
<dbReference type="FunFam" id="3.30.160.60:FF:000065">
    <property type="entry name" value="B-cell CLL/lymphoma 6, member B"/>
    <property type="match status" value="1"/>
</dbReference>
<keyword evidence="6" id="KW-0677">Repeat</keyword>
<dbReference type="InterPro" id="IPR001214">
    <property type="entry name" value="SET_dom"/>
</dbReference>
<dbReference type="PANTHER" id="PTHR16515:SF55">
    <property type="entry name" value="C2H2-TYPE DOMAIN-CONTAINING PROTEIN"/>
    <property type="match status" value="1"/>
</dbReference>
<dbReference type="CDD" id="cd10534">
    <property type="entry name" value="PR-SET_PRDM-like"/>
    <property type="match status" value="1"/>
</dbReference>
<keyword evidence="18" id="KW-1185">Reference proteome</keyword>
<dbReference type="InterPro" id="IPR036236">
    <property type="entry name" value="Znf_C2H2_sf"/>
</dbReference>
<dbReference type="EMBL" id="NEDP02003766">
    <property type="protein sequence ID" value="OWF47824.1"/>
    <property type="molecule type" value="Genomic_DNA"/>
</dbReference>
<dbReference type="Gene3D" id="2.170.270.10">
    <property type="entry name" value="SET domain"/>
    <property type="match status" value="1"/>
</dbReference>
<keyword evidence="4" id="KW-1017">Isopeptide bond</keyword>
<dbReference type="GO" id="GO:0008270">
    <property type="term" value="F:zinc ion binding"/>
    <property type="evidence" value="ECO:0007669"/>
    <property type="project" value="UniProtKB-KW"/>
</dbReference>
<evidence type="ECO:0000256" key="14">
    <source>
        <dbReference type="PROSITE-ProRule" id="PRU00042"/>
    </source>
</evidence>
<name>A0A210QGF1_MIZYE</name>
<keyword evidence="5" id="KW-0479">Metal-binding</keyword>
<feature type="domain" description="C2H2-type" evidence="16">
    <location>
        <begin position="268"/>
        <end position="295"/>
    </location>
</feature>
<proteinExistence type="inferred from homology"/>
<evidence type="ECO:0000256" key="9">
    <source>
        <dbReference type="ARBA" id="ARBA00022843"/>
    </source>
</evidence>
<evidence type="ECO:0000256" key="7">
    <source>
        <dbReference type="ARBA" id="ARBA00022771"/>
    </source>
</evidence>
<dbReference type="SMART" id="SM00355">
    <property type="entry name" value="ZnF_C2H2"/>
    <property type="match status" value="6"/>
</dbReference>
<dbReference type="OrthoDB" id="3437960at2759"/>
<keyword evidence="9" id="KW-0832">Ubl conjugation</keyword>
<reference evidence="17 18" key="1">
    <citation type="journal article" date="2017" name="Nat. Ecol. Evol.">
        <title>Scallop genome provides insights into evolution of bilaterian karyotype and development.</title>
        <authorList>
            <person name="Wang S."/>
            <person name="Zhang J."/>
            <person name="Jiao W."/>
            <person name="Li J."/>
            <person name="Xun X."/>
            <person name="Sun Y."/>
            <person name="Guo X."/>
            <person name="Huan P."/>
            <person name="Dong B."/>
            <person name="Zhang L."/>
            <person name="Hu X."/>
            <person name="Sun X."/>
            <person name="Wang J."/>
            <person name="Zhao C."/>
            <person name="Wang Y."/>
            <person name="Wang D."/>
            <person name="Huang X."/>
            <person name="Wang R."/>
            <person name="Lv J."/>
            <person name="Li Y."/>
            <person name="Zhang Z."/>
            <person name="Liu B."/>
            <person name="Lu W."/>
            <person name="Hui Y."/>
            <person name="Liang J."/>
            <person name="Zhou Z."/>
            <person name="Hou R."/>
            <person name="Li X."/>
            <person name="Liu Y."/>
            <person name="Li H."/>
            <person name="Ning X."/>
            <person name="Lin Y."/>
            <person name="Zhao L."/>
            <person name="Xing Q."/>
            <person name="Dou J."/>
            <person name="Li Y."/>
            <person name="Mao J."/>
            <person name="Guo H."/>
            <person name="Dou H."/>
            <person name="Li T."/>
            <person name="Mu C."/>
            <person name="Jiang W."/>
            <person name="Fu Q."/>
            <person name="Fu X."/>
            <person name="Miao Y."/>
            <person name="Liu J."/>
            <person name="Yu Q."/>
            <person name="Li R."/>
            <person name="Liao H."/>
            <person name="Li X."/>
            <person name="Kong Y."/>
            <person name="Jiang Z."/>
            <person name="Chourrout D."/>
            <person name="Li R."/>
            <person name="Bao Z."/>
        </authorList>
    </citation>
    <scope>NUCLEOTIDE SEQUENCE [LARGE SCALE GENOMIC DNA]</scope>
    <source>
        <strain evidence="17 18">PY_sf001</strain>
    </source>
</reference>
<evidence type="ECO:0000256" key="8">
    <source>
        <dbReference type="ARBA" id="ARBA00022833"/>
    </source>
</evidence>
<dbReference type="FunFam" id="3.30.160.60:FF:001049">
    <property type="entry name" value="zinc finger protein 319"/>
    <property type="match status" value="1"/>
</dbReference>
<feature type="compositionally biased region" description="Basic and acidic residues" evidence="15">
    <location>
        <begin position="201"/>
        <end position="212"/>
    </location>
</feature>
<evidence type="ECO:0000256" key="15">
    <source>
        <dbReference type="SAM" id="MobiDB-lite"/>
    </source>
</evidence>
<evidence type="ECO:0000256" key="11">
    <source>
        <dbReference type="ARBA" id="ARBA00023125"/>
    </source>
</evidence>